<keyword evidence="3" id="KW-0503">Monooxygenase</keyword>
<dbReference type="GO" id="GO:0004497">
    <property type="term" value="F:monooxygenase activity"/>
    <property type="evidence" value="ECO:0007669"/>
    <property type="project" value="UniProtKB-KW"/>
</dbReference>
<evidence type="ECO:0000256" key="1">
    <source>
        <dbReference type="ARBA" id="ARBA00023002"/>
    </source>
</evidence>
<dbReference type="EMBL" id="FNKK01000002">
    <property type="protein sequence ID" value="SDR21644.1"/>
    <property type="molecule type" value="Genomic_DNA"/>
</dbReference>
<proteinExistence type="predicted"/>
<protein>
    <submittedName>
        <fullName evidence="3">Flavin-dependent oxidoreductase, luciferase family (Includes alkanesulfonate monooxygenase SsuD and methylene tetrahydromethanopterin reductase)</fullName>
    </submittedName>
</protein>
<dbReference type="Gene3D" id="3.20.20.30">
    <property type="entry name" value="Luciferase-like domain"/>
    <property type="match status" value="2"/>
</dbReference>
<dbReference type="InterPro" id="IPR036661">
    <property type="entry name" value="Luciferase-like_sf"/>
</dbReference>
<feature type="domain" description="Luciferase-like" evidence="2">
    <location>
        <begin position="22"/>
        <end position="135"/>
    </location>
</feature>
<dbReference type="STRING" id="35622.SAMN04489764_4149"/>
<dbReference type="Proteomes" id="UP000217103">
    <property type="component" value="Unassembled WGS sequence"/>
</dbReference>
<dbReference type="PANTHER" id="PTHR43244:SF1">
    <property type="entry name" value="5,10-METHYLENETETRAHYDROMETHANOPTERIN REDUCTASE"/>
    <property type="match status" value="1"/>
</dbReference>
<dbReference type="InterPro" id="IPR011251">
    <property type="entry name" value="Luciferase-like_dom"/>
</dbReference>
<organism evidence="3 4">
    <name type="scientific">Thermostaphylospora chromogena</name>
    <dbReference type="NCBI Taxonomy" id="35622"/>
    <lineage>
        <taxon>Bacteria</taxon>
        <taxon>Bacillati</taxon>
        <taxon>Actinomycetota</taxon>
        <taxon>Actinomycetes</taxon>
        <taxon>Streptosporangiales</taxon>
        <taxon>Thermomonosporaceae</taxon>
        <taxon>Thermostaphylospora</taxon>
    </lineage>
</organism>
<sequence>MISRPSVVIPVQPQEVSLPLLFARQAETWGARRLWLGQSHNLETFSLLSYLAGAGVRLPLGTCVAWTALRPPYTAGLVARSIAAMSGHPLVAGFGPATPAQVAAVRGRPYDSPVRATADYVRRVRELTEGAPVEVGAGVLRPAMARAVAPHAHVAITWLTPPRYLAERLVPVLRADTVAPRLATVVHFALAGPGRDPRVLADSAIRDHLRLPHYAGMLRLAGLDPEGDAESLIDAGVFVYGTVAEVLDRLAAYRAAGVDEIILNPSAAFFEHGPAAALADLEALFAALAAG</sequence>
<gene>
    <name evidence="3" type="ORF">SAMN04489764_4149</name>
</gene>
<name>A0A1H1H873_9ACTN</name>
<keyword evidence="1" id="KW-0560">Oxidoreductase</keyword>
<keyword evidence="4" id="KW-1185">Reference proteome</keyword>
<dbReference type="AlphaFoldDB" id="A0A1H1H873"/>
<dbReference type="GO" id="GO:0016705">
    <property type="term" value="F:oxidoreductase activity, acting on paired donors, with incorporation or reduction of molecular oxygen"/>
    <property type="evidence" value="ECO:0007669"/>
    <property type="project" value="InterPro"/>
</dbReference>
<accession>A0A1H1H873</accession>
<dbReference type="Pfam" id="PF00296">
    <property type="entry name" value="Bac_luciferase"/>
    <property type="match status" value="1"/>
</dbReference>
<dbReference type="PANTHER" id="PTHR43244">
    <property type="match status" value="1"/>
</dbReference>
<reference evidence="3 4" key="1">
    <citation type="submission" date="2016-10" db="EMBL/GenBank/DDBJ databases">
        <authorList>
            <person name="de Groot N.N."/>
        </authorList>
    </citation>
    <scope>NUCLEOTIDE SEQUENCE [LARGE SCALE GENOMIC DNA]</scope>
    <source>
        <strain evidence="3 4">DSM 43794</strain>
    </source>
</reference>
<evidence type="ECO:0000313" key="4">
    <source>
        <dbReference type="Proteomes" id="UP000217103"/>
    </source>
</evidence>
<evidence type="ECO:0000259" key="2">
    <source>
        <dbReference type="Pfam" id="PF00296"/>
    </source>
</evidence>
<evidence type="ECO:0000313" key="3">
    <source>
        <dbReference type="EMBL" id="SDR21644.1"/>
    </source>
</evidence>
<dbReference type="RefSeq" id="WP_207550024.1">
    <property type="nucleotide sequence ID" value="NZ_FNKK01000002.1"/>
</dbReference>
<dbReference type="SUPFAM" id="SSF51679">
    <property type="entry name" value="Bacterial luciferase-like"/>
    <property type="match status" value="1"/>
</dbReference>
<dbReference type="InterPro" id="IPR050564">
    <property type="entry name" value="F420-G6PD/mer"/>
</dbReference>